<protein>
    <submittedName>
        <fullName evidence="2">Uncharacterized protein</fullName>
    </submittedName>
</protein>
<dbReference type="RefSeq" id="WP_213163578.1">
    <property type="nucleotide sequence ID" value="NZ_CP058214.1"/>
</dbReference>
<dbReference type="Proteomes" id="UP000593594">
    <property type="component" value="Chromosome"/>
</dbReference>
<sequence length="191" mass="21360">MSRIVLGFLAVLVALSAIQEARAQSRVTGGSARLDDIVNNATIKPPGTYRMAGRTLRCGNTDTIVSPRFWDYGGAMPGLIILNPNKLARLPRQVRLFVYYHECGHQYVDDDETAADCYAVRQGRRDGWLTPAGVKQICTRLFRNSSGDRFHAPGPARCSMLDRCYADAAPRRDGEPRVVQRRIRTPRVDVR</sequence>
<evidence type="ECO:0000313" key="2">
    <source>
        <dbReference type="EMBL" id="QPC42344.1"/>
    </source>
</evidence>
<accession>A0A7S8HBC1</accession>
<gene>
    <name evidence="2" type="ORF">HW532_06280</name>
</gene>
<keyword evidence="3" id="KW-1185">Reference proteome</keyword>
<reference evidence="2 3" key="1">
    <citation type="submission" date="2020-06" db="EMBL/GenBank/DDBJ databases">
        <title>Genome sequence of 2 isolates from Red Sea Mangroves.</title>
        <authorList>
            <person name="Sefrji F."/>
            <person name="Michoud G."/>
            <person name="Merlino G."/>
            <person name="Daffonchio D."/>
        </authorList>
    </citation>
    <scope>NUCLEOTIDE SEQUENCE [LARGE SCALE GENOMIC DNA]</scope>
    <source>
        <strain evidence="2 3">R1DC25</strain>
    </source>
</reference>
<dbReference type="EMBL" id="CP058214">
    <property type="protein sequence ID" value="QPC42344.1"/>
    <property type="molecule type" value="Genomic_DNA"/>
</dbReference>
<dbReference type="KEGG" id="kmn:HW532_06280"/>
<name>A0A7S8HBC1_9HYPH</name>
<evidence type="ECO:0000313" key="3">
    <source>
        <dbReference type="Proteomes" id="UP000593594"/>
    </source>
</evidence>
<organism evidence="2 3">
    <name type="scientific">Kaustia mangrovi</name>
    <dbReference type="NCBI Taxonomy" id="2593653"/>
    <lineage>
        <taxon>Bacteria</taxon>
        <taxon>Pseudomonadati</taxon>
        <taxon>Pseudomonadota</taxon>
        <taxon>Alphaproteobacteria</taxon>
        <taxon>Hyphomicrobiales</taxon>
        <taxon>Parvibaculaceae</taxon>
        <taxon>Kaustia</taxon>
    </lineage>
</organism>
<proteinExistence type="predicted"/>
<feature type="chain" id="PRO_5032807534" evidence="1">
    <location>
        <begin position="24"/>
        <end position="191"/>
    </location>
</feature>
<feature type="signal peptide" evidence="1">
    <location>
        <begin position="1"/>
        <end position="23"/>
    </location>
</feature>
<evidence type="ECO:0000256" key="1">
    <source>
        <dbReference type="SAM" id="SignalP"/>
    </source>
</evidence>
<keyword evidence="1" id="KW-0732">Signal</keyword>
<dbReference type="AlphaFoldDB" id="A0A7S8HBC1"/>